<evidence type="ECO:0000259" key="4">
    <source>
        <dbReference type="SMART" id="SM00984"/>
    </source>
</evidence>
<dbReference type="OrthoDB" id="9803238at2"/>
<dbReference type="PIRSF" id="PIRSF500136">
    <property type="entry name" value="UDP_ManNAc_DH"/>
    <property type="match status" value="1"/>
</dbReference>
<dbReference type="NCBIfam" id="NF008286">
    <property type="entry name" value="PRK11064.1"/>
    <property type="match status" value="1"/>
</dbReference>
<comment type="similarity">
    <text evidence="3">Belongs to the UDP-glucose/GDP-mannose dehydrogenase family.</text>
</comment>
<dbReference type="Proteomes" id="UP000435243">
    <property type="component" value="Unassembled WGS sequence"/>
</dbReference>
<evidence type="ECO:0000313" key="6">
    <source>
        <dbReference type="Proteomes" id="UP000435243"/>
    </source>
</evidence>
<dbReference type="Pfam" id="PF00984">
    <property type="entry name" value="UDPG_MGDP_dh"/>
    <property type="match status" value="1"/>
</dbReference>
<keyword evidence="2" id="KW-0520">NAD</keyword>
<proteinExistence type="inferred from homology"/>
<dbReference type="InterPro" id="IPR017476">
    <property type="entry name" value="UDP-Glc/GDP-Man"/>
</dbReference>
<dbReference type="SUPFAM" id="SSF48179">
    <property type="entry name" value="6-phosphogluconate dehydrogenase C-terminal domain-like"/>
    <property type="match status" value="1"/>
</dbReference>
<dbReference type="SUPFAM" id="SSF52413">
    <property type="entry name" value="UDP-glucose/GDP-mannose dehydrogenase C-terminal domain"/>
    <property type="match status" value="1"/>
</dbReference>
<dbReference type="SUPFAM" id="SSF51735">
    <property type="entry name" value="NAD(P)-binding Rossmann-fold domains"/>
    <property type="match status" value="1"/>
</dbReference>
<evidence type="ECO:0000256" key="1">
    <source>
        <dbReference type="ARBA" id="ARBA00023002"/>
    </source>
</evidence>
<organism evidence="5 6">
    <name type="scientific">Alteraurantiacibacter aestuarii</name>
    <dbReference type="NCBI Taxonomy" id="650004"/>
    <lineage>
        <taxon>Bacteria</taxon>
        <taxon>Pseudomonadati</taxon>
        <taxon>Pseudomonadota</taxon>
        <taxon>Alphaproteobacteria</taxon>
        <taxon>Sphingomonadales</taxon>
        <taxon>Erythrobacteraceae</taxon>
        <taxon>Alteraurantiacibacter</taxon>
    </lineage>
</organism>
<dbReference type="PANTHER" id="PTHR43491:SF1">
    <property type="entry name" value="UDP-N-ACETYL-D-MANNOSAMINE DEHYDROGENASE"/>
    <property type="match status" value="1"/>
</dbReference>
<sequence>MRGEQLPTVSVIGLGYIGLPTAAIIARGGMQVHGVDVSGHVVDTINRGEIHIEEVDLDGLVQGVVQRGLLKASLEVAPADVFVIAVPTPFAKDGKHTPDISYVLEAARGVAAVLKAGDVIILESTSPVGTTEAMRDMIAAQRPDLAMPGLCDGTPDVAIAYCPERVLPGRILEELTNNDRSIGGITPRCARKALSFYKRFVRGTCITTDAASAEMTKLVENAYRDVNIAFANELSMISDAMGLDVWEVIRLANRHPRVNILTPGPGVGGHCIAVDPWFIVNGAPEHSPLIRTARGVNDGKIHHVIARAAALVEANPHARIACLGLAFKANIDDFRESPARLVAATLARRFGDRIRVVEPYAAELPREFEGTGAVQVDVDTALEECDVMIVLVDHDVFKSVPLAERADKQVYDTRGIWPDQPRANAEPVIEAVRKAG</sequence>
<dbReference type="InterPro" id="IPR001732">
    <property type="entry name" value="UDP-Glc/GDP-Man_DH_N"/>
</dbReference>
<dbReference type="EMBL" id="WTYY01000003">
    <property type="protein sequence ID" value="MXO88646.1"/>
    <property type="molecule type" value="Genomic_DNA"/>
</dbReference>
<dbReference type="PANTHER" id="PTHR43491">
    <property type="entry name" value="UDP-N-ACETYL-D-MANNOSAMINE DEHYDROGENASE"/>
    <property type="match status" value="1"/>
</dbReference>
<dbReference type="GO" id="GO:0016628">
    <property type="term" value="F:oxidoreductase activity, acting on the CH-CH group of donors, NAD or NADP as acceptor"/>
    <property type="evidence" value="ECO:0007669"/>
    <property type="project" value="InterPro"/>
</dbReference>
<dbReference type="NCBIfam" id="TIGR03026">
    <property type="entry name" value="NDP-sugDHase"/>
    <property type="match status" value="1"/>
</dbReference>
<feature type="domain" description="UDP-glucose/GDP-mannose dehydrogenase C-terminal" evidence="4">
    <location>
        <begin position="321"/>
        <end position="419"/>
    </location>
</feature>
<dbReference type="Gene3D" id="3.40.50.720">
    <property type="entry name" value="NAD(P)-binding Rossmann-like Domain"/>
    <property type="match status" value="2"/>
</dbReference>
<dbReference type="InterPro" id="IPR028359">
    <property type="entry name" value="UDP_ManNAc/GlcNAc_DH"/>
</dbReference>
<dbReference type="RefSeq" id="WP_160590869.1">
    <property type="nucleotide sequence ID" value="NZ_BAAAFP010000001.1"/>
</dbReference>
<gene>
    <name evidence="5" type="primary">wecC</name>
    <name evidence="5" type="ORF">GRI32_07815</name>
</gene>
<dbReference type="PIRSF" id="PIRSF000124">
    <property type="entry name" value="UDPglc_GDPman_dh"/>
    <property type="match status" value="1"/>
</dbReference>
<dbReference type="Pfam" id="PF03721">
    <property type="entry name" value="UDPG_MGDP_dh_N"/>
    <property type="match status" value="1"/>
</dbReference>
<evidence type="ECO:0000256" key="2">
    <source>
        <dbReference type="ARBA" id="ARBA00023027"/>
    </source>
</evidence>
<dbReference type="AlphaFoldDB" id="A0A844ZNK7"/>
<evidence type="ECO:0000256" key="3">
    <source>
        <dbReference type="PIRNR" id="PIRNR000124"/>
    </source>
</evidence>
<dbReference type="InterPro" id="IPR014026">
    <property type="entry name" value="UDP-Glc/GDP-Man_DH_dimer"/>
</dbReference>
<dbReference type="GO" id="GO:0000271">
    <property type="term" value="P:polysaccharide biosynthetic process"/>
    <property type="evidence" value="ECO:0007669"/>
    <property type="project" value="InterPro"/>
</dbReference>
<dbReference type="InterPro" id="IPR036291">
    <property type="entry name" value="NAD(P)-bd_dom_sf"/>
</dbReference>
<keyword evidence="6" id="KW-1185">Reference proteome</keyword>
<name>A0A844ZNK7_9SPHN</name>
<protein>
    <submittedName>
        <fullName evidence="5">UDP-N-acetyl-D-mannosamine dehydrogenase</fullName>
        <ecNumber evidence="5">1.1.1.336</ecNumber>
    </submittedName>
</protein>
<dbReference type="InterPro" id="IPR036220">
    <property type="entry name" value="UDP-Glc/GDP-Man_DH_C_sf"/>
</dbReference>
<evidence type="ECO:0000313" key="5">
    <source>
        <dbReference type="EMBL" id="MXO88646.1"/>
    </source>
</evidence>
<dbReference type="InterPro" id="IPR008927">
    <property type="entry name" value="6-PGluconate_DH-like_C_sf"/>
</dbReference>
<dbReference type="EC" id="1.1.1.336" evidence="5"/>
<reference evidence="5 6" key="1">
    <citation type="submission" date="2019-12" db="EMBL/GenBank/DDBJ databases">
        <title>Genomic-based taxomic classification of the family Erythrobacteraceae.</title>
        <authorList>
            <person name="Xu L."/>
        </authorList>
    </citation>
    <scope>NUCLEOTIDE SEQUENCE [LARGE SCALE GENOMIC DNA]</scope>
    <source>
        <strain evidence="5 6">JCM 16339</strain>
    </source>
</reference>
<dbReference type="GO" id="GO:0051287">
    <property type="term" value="F:NAD binding"/>
    <property type="evidence" value="ECO:0007669"/>
    <property type="project" value="InterPro"/>
</dbReference>
<accession>A0A844ZNK7</accession>
<dbReference type="SMART" id="SM00984">
    <property type="entry name" value="UDPG_MGDP_dh_C"/>
    <property type="match status" value="1"/>
</dbReference>
<dbReference type="Pfam" id="PF03720">
    <property type="entry name" value="UDPG_MGDP_dh_C"/>
    <property type="match status" value="1"/>
</dbReference>
<comment type="caution">
    <text evidence="5">The sequence shown here is derived from an EMBL/GenBank/DDBJ whole genome shotgun (WGS) entry which is preliminary data.</text>
</comment>
<dbReference type="GO" id="GO:0089714">
    <property type="term" value="F:UDP-N-acetyl-D-mannosamine dehydrogenase activity"/>
    <property type="evidence" value="ECO:0007669"/>
    <property type="project" value="UniProtKB-EC"/>
</dbReference>
<keyword evidence="1 5" id="KW-0560">Oxidoreductase</keyword>
<dbReference type="InterPro" id="IPR014027">
    <property type="entry name" value="UDP-Glc/GDP-Man_DH_C"/>
</dbReference>